<sequence length="88" mass="9972">STIPEGAEVVRAVVVRLVVVVVGEEADEVMLIVEVDSTKTRFEINDESIRSLFIDMLKKPNVHGLFFSVHLINLFIINQLFVMFCTHL</sequence>
<gene>
    <name evidence="2" type="primary">ORF105857</name>
</gene>
<reference evidence="2" key="1">
    <citation type="submission" date="2014-12" db="EMBL/GenBank/DDBJ databases">
        <title>Insight into the proteome of Arion vulgaris.</title>
        <authorList>
            <person name="Aradska J."/>
            <person name="Bulat T."/>
            <person name="Smidak R."/>
            <person name="Sarate P."/>
            <person name="Gangsoo J."/>
            <person name="Sialana F."/>
            <person name="Bilban M."/>
            <person name="Lubec G."/>
        </authorList>
    </citation>
    <scope>NUCLEOTIDE SEQUENCE</scope>
    <source>
        <tissue evidence="2">Skin</tissue>
    </source>
</reference>
<evidence type="ECO:0000256" key="1">
    <source>
        <dbReference type="SAM" id="Phobius"/>
    </source>
</evidence>
<accession>A0A0B7AAD3</accession>
<keyword evidence="1" id="KW-0812">Transmembrane</keyword>
<organism evidence="2">
    <name type="scientific">Arion vulgaris</name>
    <dbReference type="NCBI Taxonomy" id="1028688"/>
    <lineage>
        <taxon>Eukaryota</taxon>
        <taxon>Metazoa</taxon>
        <taxon>Spiralia</taxon>
        <taxon>Lophotrochozoa</taxon>
        <taxon>Mollusca</taxon>
        <taxon>Gastropoda</taxon>
        <taxon>Heterobranchia</taxon>
        <taxon>Euthyneura</taxon>
        <taxon>Panpulmonata</taxon>
        <taxon>Eupulmonata</taxon>
        <taxon>Stylommatophora</taxon>
        <taxon>Helicina</taxon>
        <taxon>Arionoidea</taxon>
        <taxon>Arionidae</taxon>
        <taxon>Arion</taxon>
    </lineage>
</organism>
<dbReference type="AlphaFoldDB" id="A0A0B7AAD3"/>
<name>A0A0B7AAD3_9EUPU</name>
<evidence type="ECO:0000313" key="2">
    <source>
        <dbReference type="EMBL" id="CEK77642.1"/>
    </source>
</evidence>
<keyword evidence="1" id="KW-0472">Membrane</keyword>
<proteinExistence type="predicted"/>
<keyword evidence="1" id="KW-1133">Transmembrane helix</keyword>
<dbReference type="EMBL" id="HACG01030777">
    <property type="protein sequence ID" value="CEK77642.1"/>
    <property type="molecule type" value="Transcribed_RNA"/>
</dbReference>
<feature type="non-terminal residue" evidence="2">
    <location>
        <position position="1"/>
    </location>
</feature>
<protein>
    <submittedName>
        <fullName evidence="2">Uncharacterized protein</fullName>
    </submittedName>
</protein>
<feature type="transmembrane region" description="Helical" evidence="1">
    <location>
        <begin position="65"/>
        <end position="85"/>
    </location>
</feature>